<dbReference type="EMBL" id="UINC01042299">
    <property type="protein sequence ID" value="SVB44737.1"/>
    <property type="molecule type" value="Genomic_DNA"/>
</dbReference>
<evidence type="ECO:0000313" key="2">
    <source>
        <dbReference type="EMBL" id="SVB44737.1"/>
    </source>
</evidence>
<dbReference type="PANTHER" id="PTHR20858:SF17">
    <property type="entry name" value="HYDROXYMETHYLPYRIMIDINE_PHOSPHOMETHYLPYRIMIDINE KINASE THI20-RELATED"/>
    <property type="match status" value="1"/>
</dbReference>
<dbReference type="InterPro" id="IPR029056">
    <property type="entry name" value="Ribokinase-like"/>
</dbReference>
<protein>
    <recommendedName>
        <fullName evidence="1">Pyridoxamine kinase/Phosphomethylpyrimidine kinase domain-containing protein</fullName>
    </recommendedName>
</protein>
<proteinExistence type="predicted"/>
<feature type="domain" description="Pyridoxamine kinase/Phosphomethylpyrimidine kinase" evidence="1">
    <location>
        <begin position="1"/>
        <end position="123"/>
    </location>
</feature>
<dbReference type="AlphaFoldDB" id="A0A382E4E0"/>
<reference evidence="2" key="1">
    <citation type="submission" date="2018-05" db="EMBL/GenBank/DDBJ databases">
        <authorList>
            <person name="Lanie J.A."/>
            <person name="Ng W.-L."/>
            <person name="Kazmierczak K.M."/>
            <person name="Andrzejewski T.M."/>
            <person name="Davidsen T.M."/>
            <person name="Wayne K.J."/>
            <person name="Tettelin H."/>
            <person name="Glass J.I."/>
            <person name="Rusch D."/>
            <person name="Podicherti R."/>
            <person name="Tsui H.-C.T."/>
            <person name="Winkler M.E."/>
        </authorList>
    </citation>
    <scope>NUCLEOTIDE SEQUENCE</scope>
</reference>
<accession>A0A382E4E0</accession>
<evidence type="ECO:0000259" key="1">
    <source>
        <dbReference type="Pfam" id="PF08543"/>
    </source>
</evidence>
<dbReference type="GO" id="GO:0009228">
    <property type="term" value="P:thiamine biosynthetic process"/>
    <property type="evidence" value="ECO:0007669"/>
    <property type="project" value="TreeGrafter"/>
</dbReference>
<gene>
    <name evidence="2" type="ORF">METZ01_LOCUS197591</name>
</gene>
<sequence length="128" mass="13865">LTPNIPEAEVLSGIKITNRDDMIAASTNILKLGPKYLLLKGGHLPGDPIDLLFEEEQGMILELPQKRIHTKNTHGTGCTFSSAIAAELAKGVDIENSVINSQKYVYSAIKSSVEIGKGHGPLNHFFNI</sequence>
<dbReference type="SUPFAM" id="SSF53613">
    <property type="entry name" value="Ribokinase-like"/>
    <property type="match status" value="1"/>
</dbReference>
<dbReference type="PANTHER" id="PTHR20858">
    <property type="entry name" value="PHOSPHOMETHYLPYRIMIDINE KINASE"/>
    <property type="match status" value="1"/>
</dbReference>
<feature type="non-terminal residue" evidence="2">
    <location>
        <position position="1"/>
    </location>
</feature>
<name>A0A382E4E0_9ZZZZ</name>
<dbReference type="GO" id="GO:0008972">
    <property type="term" value="F:phosphomethylpyrimidine kinase activity"/>
    <property type="evidence" value="ECO:0007669"/>
    <property type="project" value="TreeGrafter"/>
</dbReference>
<dbReference type="Pfam" id="PF08543">
    <property type="entry name" value="Phos_pyr_kin"/>
    <property type="match status" value="1"/>
</dbReference>
<dbReference type="GO" id="GO:0005829">
    <property type="term" value="C:cytosol"/>
    <property type="evidence" value="ECO:0007669"/>
    <property type="project" value="TreeGrafter"/>
</dbReference>
<dbReference type="Gene3D" id="3.40.1190.20">
    <property type="match status" value="1"/>
</dbReference>
<organism evidence="2">
    <name type="scientific">marine metagenome</name>
    <dbReference type="NCBI Taxonomy" id="408172"/>
    <lineage>
        <taxon>unclassified sequences</taxon>
        <taxon>metagenomes</taxon>
        <taxon>ecological metagenomes</taxon>
    </lineage>
</organism>
<dbReference type="InterPro" id="IPR013749">
    <property type="entry name" value="PM/HMP-P_kinase-1"/>
</dbReference>
<dbReference type="GO" id="GO:0008902">
    <property type="term" value="F:hydroxymethylpyrimidine kinase activity"/>
    <property type="evidence" value="ECO:0007669"/>
    <property type="project" value="TreeGrafter"/>
</dbReference>